<dbReference type="PANTHER" id="PTHR34846:SF11">
    <property type="entry name" value="4-CARBOXYMUCONOLACTONE DECARBOXYLASE FAMILY PROTEIN (AFU_ORTHOLOGUE AFUA_6G11590)"/>
    <property type="match status" value="1"/>
</dbReference>
<dbReference type="GO" id="GO:0051920">
    <property type="term" value="F:peroxiredoxin activity"/>
    <property type="evidence" value="ECO:0007669"/>
    <property type="project" value="InterPro"/>
</dbReference>
<dbReference type="STRING" id="1442371.A0A0D2HB38"/>
<dbReference type="Proteomes" id="UP000053411">
    <property type="component" value="Unassembled WGS sequence"/>
</dbReference>
<dbReference type="Pfam" id="PF02627">
    <property type="entry name" value="CMD"/>
    <property type="match status" value="1"/>
</dbReference>
<accession>A0A0D2HB38</accession>
<proteinExistence type="predicted"/>
<dbReference type="InterPro" id="IPR029032">
    <property type="entry name" value="AhpD-like"/>
</dbReference>
<keyword evidence="3" id="KW-1185">Reference proteome</keyword>
<feature type="domain" description="Carboxymuconolactone decarboxylase-like" evidence="1">
    <location>
        <begin position="44"/>
        <end position="104"/>
    </location>
</feature>
<dbReference type="Gene3D" id="1.20.1290.10">
    <property type="entry name" value="AhpD-like"/>
    <property type="match status" value="1"/>
</dbReference>
<dbReference type="VEuPathDB" id="FungiDB:Z520_04691"/>
<evidence type="ECO:0000313" key="3">
    <source>
        <dbReference type="Proteomes" id="UP000053411"/>
    </source>
</evidence>
<organism evidence="2 3">
    <name type="scientific">Fonsecaea multimorphosa CBS 102226</name>
    <dbReference type="NCBI Taxonomy" id="1442371"/>
    <lineage>
        <taxon>Eukaryota</taxon>
        <taxon>Fungi</taxon>
        <taxon>Dikarya</taxon>
        <taxon>Ascomycota</taxon>
        <taxon>Pezizomycotina</taxon>
        <taxon>Eurotiomycetes</taxon>
        <taxon>Chaetothyriomycetidae</taxon>
        <taxon>Chaetothyriales</taxon>
        <taxon>Herpotrichiellaceae</taxon>
        <taxon>Fonsecaea</taxon>
    </lineage>
</organism>
<dbReference type="GeneID" id="27710437"/>
<dbReference type="OrthoDB" id="9998495at2759"/>
<evidence type="ECO:0000313" key="2">
    <source>
        <dbReference type="EMBL" id="KIX99115.1"/>
    </source>
</evidence>
<protein>
    <recommendedName>
        <fullName evidence="1">Carboxymuconolactone decarboxylase-like domain-containing protein</fullName>
    </recommendedName>
</protein>
<dbReference type="PANTHER" id="PTHR34846">
    <property type="entry name" value="4-CARBOXYMUCONOLACTONE DECARBOXYLASE FAMILY PROTEIN (AFU_ORTHOLOGUE AFUA_6G11590)"/>
    <property type="match status" value="1"/>
</dbReference>
<name>A0A0D2HB38_9EURO</name>
<dbReference type="RefSeq" id="XP_016633238.1">
    <property type="nucleotide sequence ID" value="XM_016775195.1"/>
</dbReference>
<gene>
    <name evidence="2" type="ORF">Z520_04691</name>
</gene>
<reference evidence="2 3" key="1">
    <citation type="submission" date="2015-01" db="EMBL/GenBank/DDBJ databases">
        <title>The Genome Sequence of Fonsecaea multimorphosa CBS 102226.</title>
        <authorList>
            <consortium name="The Broad Institute Genomics Platform"/>
            <person name="Cuomo C."/>
            <person name="de Hoog S."/>
            <person name="Gorbushina A."/>
            <person name="Stielow B."/>
            <person name="Teixiera M."/>
            <person name="Abouelleil A."/>
            <person name="Chapman S.B."/>
            <person name="Priest M."/>
            <person name="Young S.K."/>
            <person name="Wortman J."/>
            <person name="Nusbaum C."/>
            <person name="Birren B."/>
        </authorList>
    </citation>
    <scope>NUCLEOTIDE SEQUENCE [LARGE SCALE GENOMIC DNA]</scope>
    <source>
        <strain evidence="2 3">CBS 102226</strain>
    </source>
</reference>
<sequence>MRLDYVPNPPAGLDPEDEGIVERIKARRGARGLITLDLTLLHAPKIAGGWNALMGAIRTQTSIPDDIREIIICRVALINRAWVEWNVHTGILLASSGFTEEKLAVVQELSPLSQGTLDDRQWVVLRFTDAMTREVVVPQDLFDEVKAAGFGNREIVELTAAVASYNMVSRFIVALDIAESNDKAPG</sequence>
<dbReference type="SUPFAM" id="SSF69118">
    <property type="entry name" value="AhpD-like"/>
    <property type="match status" value="1"/>
</dbReference>
<dbReference type="EMBL" id="KN848069">
    <property type="protein sequence ID" value="KIX99115.1"/>
    <property type="molecule type" value="Genomic_DNA"/>
</dbReference>
<dbReference type="InterPro" id="IPR003779">
    <property type="entry name" value="CMD-like"/>
</dbReference>
<dbReference type="AlphaFoldDB" id="A0A0D2HB38"/>
<evidence type="ECO:0000259" key="1">
    <source>
        <dbReference type="Pfam" id="PF02627"/>
    </source>
</evidence>